<dbReference type="GO" id="GO:0004672">
    <property type="term" value="F:protein kinase activity"/>
    <property type="evidence" value="ECO:0007669"/>
    <property type="project" value="InterPro"/>
</dbReference>
<evidence type="ECO:0000259" key="1">
    <source>
        <dbReference type="PROSITE" id="PS50011"/>
    </source>
</evidence>
<gene>
    <name evidence="2" type="ORF">K452DRAFT_52976</name>
</gene>
<dbReference type="EMBL" id="ML995490">
    <property type="protein sequence ID" value="KAF2140218.1"/>
    <property type="molecule type" value="Genomic_DNA"/>
</dbReference>
<dbReference type="InterPro" id="IPR011009">
    <property type="entry name" value="Kinase-like_dom_sf"/>
</dbReference>
<proteinExistence type="predicted"/>
<dbReference type="GeneID" id="54304305"/>
<dbReference type="PROSITE" id="PS50011">
    <property type="entry name" value="PROTEIN_KINASE_DOM"/>
    <property type="match status" value="1"/>
</dbReference>
<organism evidence="2 3">
    <name type="scientific">Aplosporella prunicola CBS 121167</name>
    <dbReference type="NCBI Taxonomy" id="1176127"/>
    <lineage>
        <taxon>Eukaryota</taxon>
        <taxon>Fungi</taxon>
        <taxon>Dikarya</taxon>
        <taxon>Ascomycota</taxon>
        <taxon>Pezizomycotina</taxon>
        <taxon>Dothideomycetes</taxon>
        <taxon>Dothideomycetes incertae sedis</taxon>
        <taxon>Botryosphaeriales</taxon>
        <taxon>Aplosporellaceae</taxon>
        <taxon>Aplosporella</taxon>
    </lineage>
</organism>
<dbReference type="OrthoDB" id="5986190at2759"/>
<feature type="domain" description="Protein kinase" evidence="1">
    <location>
        <begin position="43"/>
        <end position="196"/>
    </location>
</feature>
<accession>A0A6A6B9H6</accession>
<dbReference type="Proteomes" id="UP000799438">
    <property type="component" value="Unassembled WGS sequence"/>
</dbReference>
<dbReference type="SUPFAM" id="SSF56112">
    <property type="entry name" value="Protein kinase-like (PK-like)"/>
    <property type="match status" value="1"/>
</dbReference>
<evidence type="ECO:0000313" key="2">
    <source>
        <dbReference type="EMBL" id="KAF2140218.1"/>
    </source>
</evidence>
<sequence>MMTKGRLRGFFGSRSIPIHELGTSKEIEPEKDGKVLPFEGRPEKLGDKNGGTYVNKVVVSRKALKYKNGTTNRGNEQMAIKVFPPEYHPSFHKERLNLILLKGSSVPPESIQLCFGTVLANSRGYIISELATCDLRHILVGEYIFTSPRVPPMLLLNEAHSIANGLEWLHRDLVGDGGQLMTGIHMDLKPTNILVF</sequence>
<evidence type="ECO:0000313" key="3">
    <source>
        <dbReference type="Proteomes" id="UP000799438"/>
    </source>
</evidence>
<name>A0A6A6B9H6_9PEZI</name>
<keyword evidence="3" id="KW-1185">Reference proteome</keyword>
<dbReference type="Gene3D" id="1.10.510.10">
    <property type="entry name" value="Transferase(Phosphotransferase) domain 1"/>
    <property type="match status" value="1"/>
</dbReference>
<dbReference type="InterPro" id="IPR000719">
    <property type="entry name" value="Prot_kinase_dom"/>
</dbReference>
<dbReference type="AlphaFoldDB" id="A0A6A6B9H6"/>
<protein>
    <recommendedName>
        <fullName evidence="1">Protein kinase domain-containing protein</fullName>
    </recommendedName>
</protein>
<dbReference type="RefSeq" id="XP_033395931.1">
    <property type="nucleotide sequence ID" value="XM_033546798.1"/>
</dbReference>
<dbReference type="GO" id="GO:0005524">
    <property type="term" value="F:ATP binding"/>
    <property type="evidence" value="ECO:0007669"/>
    <property type="project" value="InterPro"/>
</dbReference>
<reference evidence="2" key="1">
    <citation type="journal article" date="2020" name="Stud. Mycol.">
        <title>101 Dothideomycetes genomes: a test case for predicting lifestyles and emergence of pathogens.</title>
        <authorList>
            <person name="Haridas S."/>
            <person name="Albert R."/>
            <person name="Binder M."/>
            <person name="Bloem J."/>
            <person name="Labutti K."/>
            <person name="Salamov A."/>
            <person name="Andreopoulos B."/>
            <person name="Baker S."/>
            <person name="Barry K."/>
            <person name="Bills G."/>
            <person name="Bluhm B."/>
            <person name="Cannon C."/>
            <person name="Castanera R."/>
            <person name="Culley D."/>
            <person name="Daum C."/>
            <person name="Ezra D."/>
            <person name="Gonzalez J."/>
            <person name="Henrissat B."/>
            <person name="Kuo A."/>
            <person name="Liang C."/>
            <person name="Lipzen A."/>
            <person name="Lutzoni F."/>
            <person name="Magnuson J."/>
            <person name="Mondo S."/>
            <person name="Nolan M."/>
            <person name="Ohm R."/>
            <person name="Pangilinan J."/>
            <person name="Park H.-J."/>
            <person name="Ramirez L."/>
            <person name="Alfaro M."/>
            <person name="Sun H."/>
            <person name="Tritt A."/>
            <person name="Yoshinaga Y."/>
            <person name="Zwiers L.-H."/>
            <person name="Turgeon B."/>
            <person name="Goodwin S."/>
            <person name="Spatafora J."/>
            <person name="Crous P."/>
            <person name="Grigoriev I."/>
        </authorList>
    </citation>
    <scope>NUCLEOTIDE SEQUENCE</scope>
    <source>
        <strain evidence="2">CBS 121167</strain>
    </source>
</reference>